<evidence type="ECO:0000313" key="2">
    <source>
        <dbReference type="EMBL" id="SFS57312.1"/>
    </source>
</evidence>
<feature type="region of interest" description="Disordered" evidence="1">
    <location>
        <begin position="19"/>
        <end position="39"/>
    </location>
</feature>
<organism evidence="2 3">
    <name type="scientific">Halostagnicola kamekurae</name>
    <dbReference type="NCBI Taxonomy" id="619731"/>
    <lineage>
        <taxon>Archaea</taxon>
        <taxon>Methanobacteriati</taxon>
        <taxon>Methanobacteriota</taxon>
        <taxon>Stenosarchaea group</taxon>
        <taxon>Halobacteria</taxon>
        <taxon>Halobacteriales</taxon>
        <taxon>Natrialbaceae</taxon>
        <taxon>Halostagnicola</taxon>
    </lineage>
</organism>
<protein>
    <submittedName>
        <fullName evidence="2">Uncharacterized protein</fullName>
    </submittedName>
</protein>
<evidence type="ECO:0000256" key="1">
    <source>
        <dbReference type="SAM" id="MobiDB-lite"/>
    </source>
</evidence>
<name>A0A1I6QY19_9EURY</name>
<proteinExistence type="predicted"/>
<dbReference type="AlphaFoldDB" id="A0A1I6QY19"/>
<reference evidence="3" key="1">
    <citation type="submission" date="2016-10" db="EMBL/GenBank/DDBJ databases">
        <authorList>
            <person name="Varghese N."/>
            <person name="Submissions S."/>
        </authorList>
    </citation>
    <scope>NUCLEOTIDE SEQUENCE [LARGE SCALE GENOMIC DNA]</scope>
    <source>
        <strain evidence="3">DSM 22427</strain>
    </source>
</reference>
<gene>
    <name evidence="2" type="ORF">SAMN04488556_1698</name>
</gene>
<evidence type="ECO:0000313" key="3">
    <source>
        <dbReference type="Proteomes" id="UP000199199"/>
    </source>
</evidence>
<accession>A0A1I6QY19</accession>
<sequence length="39" mass="4370">MWPITILQIPDFSSVETVLDPTGQAPHRSIAENGHNRKL</sequence>
<dbReference type="Proteomes" id="UP000199199">
    <property type="component" value="Unassembled WGS sequence"/>
</dbReference>
<keyword evidence="3" id="KW-1185">Reference proteome</keyword>
<dbReference type="EMBL" id="FOZS01000001">
    <property type="protein sequence ID" value="SFS57312.1"/>
    <property type="molecule type" value="Genomic_DNA"/>
</dbReference>